<reference evidence="6 7" key="1">
    <citation type="submission" date="2023-01" db="EMBL/GenBank/DDBJ databases">
        <title>Analysis of 21 Apiospora genomes using comparative genomics revels a genus with tremendous synthesis potential of carbohydrate active enzymes and secondary metabolites.</title>
        <authorList>
            <person name="Sorensen T."/>
        </authorList>
    </citation>
    <scope>NUCLEOTIDE SEQUENCE [LARGE SCALE GENOMIC DNA]</scope>
    <source>
        <strain evidence="6 7">CBS 114990</strain>
    </source>
</reference>
<comment type="caution">
    <text evidence="6">The sequence shown here is derived from an EMBL/GenBank/DDBJ whole genome shotgun (WGS) entry which is preliminary data.</text>
</comment>
<evidence type="ECO:0000313" key="7">
    <source>
        <dbReference type="Proteomes" id="UP001433268"/>
    </source>
</evidence>
<evidence type="ECO:0000256" key="3">
    <source>
        <dbReference type="ARBA" id="ARBA00022989"/>
    </source>
</evidence>
<dbReference type="GeneID" id="92040579"/>
<organism evidence="6 7">
    <name type="scientific">Apiospora hydei</name>
    <dbReference type="NCBI Taxonomy" id="1337664"/>
    <lineage>
        <taxon>Eukaryota</taxon>
        <taxon>Fungi</taxon>
        <taxon>Dikarya</taxon>
        <taxon>Ascomycota</taxon>
        <taxon>Pezizomycotina</taxon>
        <taxon>Sordariomycetes</taxon>
        <taxon>Xylariomycetidae</taxon>
        <taxon>Amphisphaeriales</taxon>
        <taxon>Apiosporaceae</taxon>
        <taxon>Apiospora</taxon>
    </lineage>
</organism>
<dbReference type="Pfam" id="PF23489">
    <property type="entry name" value="V-ATPase_su_f"/>
    <property type="match status" value="1"/>
</dbReference>
<dbReference type="Proteomes" id="UP001433268">
    <property type="component" value="Unassembled WGS sequence"/>
</dbReference>
<evidence type="ECO:0000256" key="2">
    <source>
        <dbReference type="ARBA" id="ARBA00022692"/>
    </source>
</evidence>
<keyword evidence="3 5" id="KW-1133">Transmembrane helix</keyword>
<dbReference type="RefSeq" id="XP_066671137.1">
    <property type="nucleotide sequence ID" value="XM_066807519.1"/>
</dbReference>
<comment type="subcellular location">
    <subcellularLocation>
        <location evidence="1">Membrane</location>
    </subcellularLocation>
</comment>
<keyword evidence="2 5" id="KW-0812">Transmembrane</keyword>
<gene>
    <name evidence="6" type="ORF">PG997_003204</name>
</gene>
<evidence type="ECO:0000256" key="5">
    <source>
        <dbReference type="SAM" id="Phobius"/>
    </source>
</evidence>
<feature type="transmembrane region" description="Helical" evidence="5">
    <location>
        <begin position="12"/>
        <end position="31"/>
    </location>
</feature>
<accession>A0ABR1WYJ6</accession>
<keyword evidence="7" id="KW-1185">Reference proteome</keyword>
<dbReference type="EMBL" id="JAQQWN010000004">
    <property type="protein sequence ID" value="KAK8088243.1"/>
    <property type="molecule type" value="Genomic_DNA"/>
</dbReference>
<keyword evidence="4 5" id="KW-0472">Membrane</keyword>
<name>A0ABR1WYJ6_9PEZI</name>
<sequence length="89" mass="9360">MKPVVSSMQAWSCTVISAFAIIILSVIGGLFRSKHHSLTGHADDPADGPAVAGTVFTAVFVYIVSPSLPIPEAHGNEPRLRLMALGFAD</sequence>
<feature type="transmembrane region" description="Helical" evidence="5">
    <location>
        <begin position="51"/>
        <end position="71"/>
    </location>
</feature>
<dbReference type="InterPro" id="IPR056552">
    <property type="entry name" value="Ribonucl_Kappa"/>
</dbReference>
<evidence type="ECO:0000256" key="4">
    <source>
        <dbReference type="ARBA" id="ARBA00023136"/>
    </source>
</evidence>
<proteinExistence type="predicted"/>
<evidence type="ECO:0000313" key="6">
    <source>
        <dbReference type="EMBL" id="KAK8088243.1"/>
    </source>
</evidence>
<evidence type="ECO:0000256" key="1">
    <source>
        <dbReference type="ARBA" id="ARBA00004370"/>
    </source>
</evidence>
<protein>
    <submittedName>
        <fullName evidence="6">Uncharacterized protein</fullName>
    </submittedName>
</protein>